<proteinExistence type="predicted"/>
<feature type="compositionally biased region" description="Basic and acidic residues" evidence="1">
    <location>
        <begin position="25"/>
        <end position="37"/>
    </location>
</feature>
<dbReference type="EMBL" id="KV453849">
    <property type="protein sequence ID" value="ODV86767.1"/>
    <property type="molecule type" value="Genomic_DNA"/>
</dbReference>
<feature type="compositionally biased region" description="Acidic residues" evidence="1">
    <location>
        <begin position="63"/>
        <end position="112"/>
    </location>
</feature>
<feature type="region of interest" description="Disordered" evidence="1">
    <location>
        <begin position="18"/>
        <end position="112"/>
    </location>
</feature>
<name>A0A1E4T4R9_9ASCO</name>
<accession>A0A1E4T4R9</accession>
<reference evidence="3" key="1">
    <citation type="submission" date="2016-04" db="EMBL/GenBank/DDBJ databases">
        <title>Comparative genomics of biotechnologically important yeasts.</title>
        <authorList>
            <consortium name="DOE Joint Genome Institute"/>
            <person name="Riley R."/>
            <person name="Haridas S."/>
            <person name="Wolfe K.H."/>
            <person name="Lopes M.R."/>
            <person name="Hittinger C.T."/>
            <person name="Goker M."/>
            <person name="Salamov A."/>
            <person name="Wisecaver J."/>
            <person name="Long T.M."/>
            <person name="Aerts A.L."/>
            <person name="Barry K."/>
            <person name="Choi C."/>
            <person name="Clum A."/>
            <person name="Coughlan A.Y."/>
            <person name="Deshpande S."/>
            <person name="Douglass A.P."/>
            <person name="Hanson S.J."/>
            <person name="Klenk H.-P."/>
            <person name="Labutti K."/>
            <person name="Lapidus A."/>
            <person name="Lindquist E."/>
            <person name="Lipzen A."/>
            <person name="Meier-Kolthoff J.P."/>
            <person name="Ohm R.A."/>
            <person name="Otillar R.P."/>
            <person name="Pangilinan J."/>
            <person name="Peng Y."/>
            <person name="Rokas A."/>
            <person name="Rosa C.A."/>
            <person name="Scheuner C."/>
            <person name="Sibirny A.A."/>
            <person name="Slot J.C."/>
            <person name="Stielow J.B."/>
            <person name="Sun H."/>
            <person name="Kurtzman C.P."/>
            <person name="Blackwell M."/>
            <person name="Grigoriev I.V."/>
            <person name="Jeffries T.W."/>
        </authorList>
    </citation>
    <scope>NUCLEOTIDE SEQUENCE [LARGE SCALE GENOMIC DNA]</scope>
    <source>
        <strain evidence="3">NRRL YB-2248</strain>
    </source>
</reference>
<keyword evidence="3" id="KW-1185">Reference proteome</keyword>
<gene>
    <name evidence="2" type="ORF">CANARDRAFT_6337</name>
</gene>
<organism evidence="2 3">
    <name type="scientific">[Candida] arabinofermentans NRRL YB-2248</name>
    <dbReference type="NCBI Taxonomy" id="983967"/>
    <lineage>
        <taxon>Eukaryota</taxon>
        <taxon>Fungi</taxon>
        <taxon>Dikarya</taxon>
        <taxon>Ascomycota</taxon>
        <taxon>Saccharomycotina</taxon>
        <taxon>Pichiomycetes</taxon>
        <taxon>Pichiales</taxon>
        <taxon>Pichiaceae</taxon>
        <taxon>Ogataea</taxon>
        <taxon>Ogataea/Candida clade</taxon>
    </lineage>
</organism>
<dbReference type="Proteomes" id="UP000094801">
    <property type="component" value="Unassembled WGS sequence"/>
</dbReference>
<dbReference type="AlphaFoldDB" id="A0A1E4T4R9"/>
<evidence type="ECO:0000256" key="1">
    <source>
        <dbReference type="SAM" id="MobiDB-lite"/>
    </source>
</evidence>
<protein>
    <submittedName>
        <fullName evidence="2">Uncharacterized protein</fullName>
    </submittedName>
</protein>
<feature type="compositionally biased region" description="Basic and acidic residues" evidence="1">
    <location>
        <begin position="48"/>
        <end position="62"/>
    </location>
</feature>
<evidence type="ECO:0000313" key="3">
    <source>
        <dbReference type="Proteomes" id="UP000094801"/>
    </source>
</evidence>
<sequence>MYQEQLQQIESWVSQIEKAASTSKEVTDNNKTDRGSFIEDPEEEDGEDRAKLSEDAKSKDVNEIDAERDDDEVDEAEKDDDHEEMVDAQEGINDDDDDDDDNDDDDDEADDD</sequence>
<evidence type="ECO:0000313" key="2">
    <source>
        <dbReference type="EMBL" id="ODV86767.1"/>
    </source>
</evidence>